<dbReference type="EMBL" id="LT671858">
    <property type="protein sequence ID" value="SIM84871.1"/>
    <property type="molecule type" value="Genomic_DNA"/>
</dbReference>
<reference evidence="3" key="2">
    <citation type="submission" date="2016-06" db="EMBL/GenBank/DDBJ databases">
        <authorList>
            <person name="Olsen C.W."/>
            <person name="Carey S."/>
            <person name="Hinshaw L."/>
            <person name="Karasin A.I."/>
        </authorList>
    </citation>
    <scope>NUCLEOTIDE SEQUENCE [LARGE SCALE GENOMIC DNA]</scope>
    <source>
        <strain evidence="3">PM4</strain>
    </source>
</reference>
<dbReference type="Proteomes" id="UP000195607">
    <property type="component" value="Chromosome I"/>
</dbReference>
<dbReference type="Proteomes" id="UP000187822">
    <property type="component" value="Chromosome I"/>
</dbReference>
<evidence type="ECO:0000313" key="3">
    <source>
        <dbReference type="EMBL" id="SJK85562.1"/>
    </source>
</evidence>
<dbReference type="GeneID" id="41589080"/>
<proteinExistence type="predicted"/>
<dbReference type="RefSeq" id="WP_077076668.1">
    <property type="nucleotide sequence ID" value="NZ_LT671858.1"/>
</dbReference>
<keyword evidence="4" id="KW-1185">Reference proteome</keyword>
<dbReference type="SUPFAM" id="SSF143011">
    <property type="entry name" value="RelE-like"/>
    <property type="match status" value="1"/>
</dbReference>
<evidence type="ECO:0000313" key="5">
    <source>
        <dbReference type="Proteomes" id="UP000195607"/>
    </source>
</evidence>
<reference evidence="2 5" key="1">
    <citation type="submission" date="2016-04" db="EMBL/GenBank/DDBJ databases">
        <authorList>
            <person name="Evans L.H."/>
            <person name="Alamgir A."/>
            <person name="Owens N."/>
            <person name="Weber N.D."/>
            <person name="Virtaneva K."/>
            <person name="Barbian K."/>
            <person name="Babar A."/>
            <person name="Rosenke K."/>
        </authorList>
    </citation>
    <scope>NUCLEOTIDE SEQUENCE [LARGE SCALE GENOMIC DNA]</scope>
    <source>
        <strain evidence="2">S5</strain>
        <strain evidence="5">S5(T) (JCM 30642 \VKM B-2941)</strain>
    </source>
</reference>
<dbReference type="KEGG" id="cdiv:CPM_1782"/>
<keyword evidence="1" id="KW-1277">Toxin-antitoxin system</keyword>
<dbReference type="PANTHER" id="PTHR35601">
    <property type="entry name" value="TOXIN RELE"/>
    <property type="match status" value="1"/>
</dbReference>
<dbReference type="AlphaFoldDB" id="A0A1N5WHY0"/>
<name>A0A1N5WHY0_9ARCH</name>
<sequence length="84" mass="10355">MDYRIVWSIQASKQLERLDRSVAKRIHEKVGQLYQNPERYVEKLVRYQYYRLRVGDYRVILDIQNEMVRILILKVGHRSNVYER</sequence>
<gene>
    <name evidence="3" type="ORF">CPM_1782</name>
    <name evidence="2" type="ORF">CSP5_1844</name>
</gene>
<dbReference type="Pfam" id="PF05016">
    <property type="entry name" value="ParE_toxin"/>
    <property type="match status" value="1"/>
</dbReference>
<dbReference type="Gene3D" id="3.30.2310.20">
    <property type="entry name" value="RelE-like"/>
    <property type="match status" value="1"/>
</dbReference>
<evidence type="ECO:0000313" key="2">
    <source>
        <dbReference type="EMBL" id="SIM84871.1"/>
    </source>
</evidence>
<dbReference type="OrthoDB" id="97626at2157"/>
<reference evidence="4" key="3">
    <citation type="submission" date="2016-06" db="EMBL/GenBank/DDBJ databases">
        <authorList>
            <person name="Toshchakov V.S."/>
        </authorList>
    </citation>
    <scope>NUCLEOTIDE SEQUENCE [LARGE SCALE GENOMIC DNA]</scope>
    <source>
        <strain>PM4 (JCM 30641</strain>
        <strain evidence="4">\VKM B-2940)</strain>
    </source>
</reference>
<dbReference type="PANTHER" id="PTHR35601:SF1">
    <property type="entry name" value="TOXIN RELE"/>
    <property type="match status" value="1"/>
</dbReference>
<dbReference type="EMBL" id="LT719092">
    <property type="protein sequence ID" value="SJK85562.1"/>
    <property type="molecule type" value="Genomic_DNA"/>
</dbReference>
<dbReference type="InterPro" id="IPR007712">
    <property type="entry name" value="RelE/ParE_toxin"/>
</dbReference>
<dbReference type="InterPro" id="IPR035093">
    <property type="entry name" value="RelE/ParE_toxin_dom_sf"/>
</dbReference>
<evidence type="ECO:0000313" key="4">
    <source>
        <dbReference type="Proteomes" id="UP000187822"/>
    </source>
</evidence>
<organism evidence="2 5">
    <name type="scientific">Cuniculiplasma divulgatum</name>
    <dbReference type="NCBI Taxonomy" id="1673428"/>
    <lineage>
        <taxon>Archaea</taxon>
        <taxon>Methanobacteriati</taxon>
        <taxon>Thermoplasmatota</taxon>
        <taxon>Thermoplasmata</taxon>
        <taxon>Thermoplasmatales</taxon>
        <taxon>Cuniculiplasmataceae</taxon>
        <taxon>Cuniculiplasma</taxon>
    </lineage>
</organism>
<protein>
    <submittedName>
        <fullName evidence="2">RelE toxin</fullName>
    </submittedName>
</protein>
<accession>A0A1N5WHY0</accession>
<evidence type="ECO:0000256" key="1">
    <source>
        <dbReference type="ARBA" id="ARBA00022649"/>
    </source>
</evidence>